<protein>
    <submittedName>
        <fullName evidence="1">Uncharacterized protein</fullName>
    </submittedName>
</protein>
<evidence type="ECO:0000313" key="2">
    <source>
        <dbReference type="Proteomes" id="UP000279384"/>
    </source>
</evidence>
<organism evidence="1 2">
    <name type="scientific">Vogesella indigofera</name>
    <name type="common">Pseudomonas indigofera</name>
    <dbReference type="NCBI Taxonomy" id="45465"/>
    <lineage>
        <taxon>Bacteria</taxon>
        <taxon>Pseudomonadati</taxon>
        <taxon>Pseudomonadota</taxon>
        <taxon>Betaproteobacteria</taxon>
        <taxon>Neisseriales</taxon>
        <taxon>Chromobacteriaceae</taxon>
        <taxon>Vogesella</taxon>
    </lineage>
</organism>
<sequence>MSTDHRLEFLAKVSALAEKFAMSQPAPSRRLPDLVSVESLTAQVLSPAQLDAIAQIQEGVRMIGQLEQRINVLAVGHELPVSLFLPQCGQLWAELENRLFDSGVAAARLHNGAKAPAGRRVAA</sequence>
<reference evidence="1 2" key="1">
    <citation type="submission" date="2018-10" db="EMBL/GenBank/DDBJ databases">
        <title>Genomic Encyclopedia of Type Strains, Phase IV (KMG-IV): sequencing the most valuable type-strain genomes for metagenomic binning, comparative biology and taxonomic classification.</title>
        <authorList>
            <person name="Goeker M."/>
        </authorList>
    </citation>
    <scope>NUCLEOTIDE SEQUENCE [LARGE SCALE GENOMIC DNA]</scope>
    <source>
        <strain evidence="1 2">DSM 3303</strain>
    </source>
</reference>
<dbReference type="RefSeq" id="WP_120809819.1">
    <property type="nucleotide sequence ID" value="NZ_RBID01000011.1"/>
</dbReference>
<name>A0A495BJF7_VOGIN</name>
<evidence type="ECO:0000313" key="1">
    <source>
        <dbReference type="EMBL" id="RKQ61165.1"/>
    </source>
</evidence>
<dbReference type="EMBL" id="RBID01000011">
    <property type="protein sequence ID" value="RKQ61165.1"/>
    <property type="molecule type" value="Genomic_DNA"/>
</dbReference>
<dbReference type="AlphaFoldDB" id="A0A495BJF7"/>
<comment type="caution">
    <text evidence="1">The sequence shown here is derived from an EMBL/GenBank/DDBJ whole genome shotgun (WGS) entry which is preliminary data.</text>
</comment>
<accession>A0A495BJF7</accession>
<dbReference type="Proteomes" id="UP000279384">
    <property type="component" value="Unassembled WGS sequence"/>
</dbReference>
<proteinExistence type="predicted"/>
<gene>
    <name evidence="1" type="ORF">C8E02_0932</name>
</gene>